<sequence>MIRVYGIKNCDTVKKAVSWLNEHNIEHEFFDVKTCGLTLKQIDAWREALGADTLINKRSTTWKQLSPTDQERVLQPQGLAIVLANPTLIKRPLVEHHDGVSVGFSEAQYSALFHSPS</sequence>
<dbReference type="AlphaFoldDB" id="A0AAN1WIX5"/>
<dbReference type="Pfam" id="PF03960">
    <property type="entry name" value="ArsC"/>
    <property type="match status" value="1"/>
</dbReference>
<dbReference type="InterPro" id="IPR036249">
    <property type="entry name" value="Thioredoxin-like_sf"/>
</dbReference>
<reference evidence="3 4" key="1">
    <citation type="journal article" date="2022" name="IScience">
        <title>An ultrasensitive nanofiber-based assay for enzymatic hydrolysis and deep-sea microbial degradation of cellulose.</title>
        <authorList>
            <person name="Tsudome M."/>
            <person name="Tachioka M."/>
            <person name="Miyazaki M."/>
            <person name="Uchimura K."/>
            <person name="Tsuda M."/>
            <person name="Takaki Y."/>
            <person name="Deguchi S."/>
        </authorList>
    </citation>
    <scope>NUCLEOTIDE SEQUENCE [LARGE SCALE GENOMIC DNA]</scope>
    <source>
        <strain evidence="3 4">GE09</strain>
    </source>
</reference>
<dbReference type="EC" id="1.20.4.1" evidence="3"/>
<dbReference type="PANTHER" id="PTHR30041:SF8">
    <property type="entry name" value="PROTEIN YFFB"/>
    <property type="match status" value="1"/>
</dbReference>
<protein>
    <submittedName>
        <fullName evidence="3">Arsenate reductase (Glutaredoxin)</fullName>
        <ecNumber evidence="3">1.20.4.1</ecNumber>
    </submittedName>
</protein>
<organism evidence="3 4">
    <name type="scientific">Marinagarivorans cellulosilyticus</name>
    <dbReference type="NCBI Taxonomy" id="2721545"/>
    <lineage>
        <taxon>Bacteria</taxon>
        <taxon>Pseudomonadati</taxon>
        <taxon>Pseudomonadota</taxon>
        <taxon>Gammaproteobacteria</taxon>
        <taxon>Cellvibrionales</taxon>
        <taxon>Cellvibrionaceae</taxon>
        <taxon>Marinagarivorans</taxon>
    </lineage>
</organism>
<dbReference type="InterPro" id="IPR006660">
    <property type="entry name" value="Arsenate_reductase-like"/>
</dbReference>
<gene>
    <name evidence="3" type="ORF">MARGE09_P2583</name>
</gene>
<dbReference type="PROSITE" id="PS51353">
    <property type="entry name" value="ARSC"/>
    <property type="match status" value="1"/>
</dbReference>
<dbReference type="InterPro" id="IPR006504">
    <property type="entry name" value="Tscrpt_reg_Spx/MgsR"/>
</dbReference>
<name>A0AAN1WIX5_9GAMM</name>
<dbReference type="Gene3D" id="3.40.30.10">
    <property type="entry name" value="Glutaredoxin"/>
    <property type="match status" value="1"/>
</dbReference>
<dbReference type="SUPFAM" id="SSF52833">
    <property type="entry name" value="Thioredoxin-like"/>
    <property type="match status" value="1"/>
</dbReference>
<dbReference type="EMBL" id="AP023086">
    <property type="protein sequence ID" value="BCD98382.1"/>
    <property type="molecule type" value="Genomic_DNA"/>
</dbReference>
<dbReference type="Proteomes" id="UP001320119">
    <property type="component" value="Chromosome"/>
</dbReference>
<evidence type="ECO:0000256" key="1">
    <source>
        <dbReference type="ARBA" id="ARBA00007198"/>
    </source>
</evidence>
<dbReference type="KEGG" id="marq:MARGE09_P2583"/>
<keyword evidence="4" id="KW-1185">Reference proteome</keyword>
<proteinExistence type="inferred from homology"/>
<comment type="similarity">
    <text evidence="1 2">Belongs to the ArsC family.</text>
</comment>
<dbReference type="NCBIfam" id="TIGR01617">
    <property type="entry name" value="arsC_related"/>
    <property type="match status" value="1"/>
</dbReference>
<accession>A0AAN1WIX5</accession>
<dbReference type="GO" id="GO:0008794">
    <property type="term" value="F:arsenate reductase (glutaredoxin) activity"/>
    <property type="evidence" value="ECO:0007669"/>
    <property type="project" value="UniProtKB-EC"/>
</dbReference>
<evidence type="ECO:0000313" key="4">
    <source>
        <dbReference type="Proteomes" id="UP001320119"/>
    </source>
</evidence>
<evidence type="ECO:0000313" key="3">
    <source>
        <dbReference type="EMBL" id="BCD98382.1"/>
    </source>
</evidence>
<dbReference type="PANTHER" id="PTHR30041">
    <property type="entry name" value="ARSENATE REDUCTASE"/>
    <property type="match status" value="1"/>
</dbReference>
<keyword evidence="3" id="KW-0560">Oxidoreductase</keyword>
<dbReference type="RefSeq" id="WP_236982673.1">
    <property type="nucleotide sequence ID" value="NZ_AP023086.1"/>
</dbReference>
<evidence type="ECO:0000256" key="2">
    <source>
        <dbReference type="PROSITE-ProRule" id="PRU01282"/>
    </source>
</evidence>